<dbReference type="SUPFAM" id="SSF48179">
    <property type="entry name" value="6-phosphogluconate dehydrogenase C-terminal domain-like"/>
    <property type="match status" value="2"/>
</dbReference>
<evidence type="ECO:0000259" key="3">
    <source>
        <dbReference type="Pfam" id="PF02737"/>
    </source>
</evidence>
<dbReference type="GO" id="GO:0008691">
    <property type="term" value="F:3-hydroxybutyryl-CoA dehydrogenase activity"/>
    <property type="evidence" value="ECO:0007669"/>
    <property type="project" value="TreeGrafter"/>
</dbReference>
<name>A0A1M5NJZ4_9FLAO</name>
<dbReference type="EMBL" id="FQWT01000002">
    <property type="protein sequence ID" value="SHG89263.1"/>
    <property type="molecule type" value="Genomic_DNA"/>
</dbReference>
<organism evidence="4 5">
    <name type="scientific">Chryseobacterium oranimense</name>
    <dbReference type="NCBI Taxonomy" id="421058"/>
    <lineage>
        <taxon>Bacteria</taxon>
        <taxon>Pseudomonadati</taxon>
        <taxon>Bacteroidota</taxon>
        <taxon>Flavobacteriia</taxon>
        <taxon>Flavobacteriales</taxon>
        <taxon>Weeksellaceae</taxon>
        <taxon>Chryseobacterium group</taxon>
        <taxon>Chryseobacterium</taxon>
    </lineage>
</organism>
<accession>A0A1M5NJZ4</accession>
<dbReference type="GO" id="GO:0070403">
    <property type="term" value="F:NAD+ binding"/>
    <property type="evidence" value="ECO:0007669"/>
    <property type="project" value="InterPro"/>
</dbReference>
<dbReference type="eggNOG" id="COG1250">
    <property type="taxonomic scope" value="Bacteria"/>
</dbReference>
<evidence type="ECO:0000313" key="5">
    <source>
        <dbReference type="Proteomes" id="UP000184047"/>
    </source>
</evidence>
<evidence type="ECO:0000259" key="2">
    <source>
        <dbReference type="Pfam" id="PF00725"/>
    </source>
</evidence>
<evidence type="ECO:0000256" key="1">
    <source>
        <dbReference type="ARBA" id="ARBA00023002"/>
    </source>
</evidence>
<dbReference type="InterPro" id="IPR036291">
    <property type="entry name" value="NAD(P)-bd_dom_sf"/>
</dbReference>
<sequence>MNVGIIGAGTMGIGIAQVAATNGCKVWVYDANPKQVETATVGLEKTLTRLVDKQKISAEKMVEILANISIATELKDFKDCGLIIEAIIENKDIKTKVFTELETYVSEDCIISSNTSSISITSLGAELKKPERFIGIHFFNPAPLMPLVEIIPSLLTEKSLAEKMYNLMKEWGKMPVIAKDIPGFIVNRIARPYYGEGLRIVEENIATPEQVDEAMRTLGNFKMGPFELMDLIGVDVNFAVTTTVYKDYFYDPKYKPSLLQQRMSEAKLHGRKTGKGFYNYAQGAENPAAQKDDALYQQIFLRIISMLINEAVEAKRLGVASDEDIELAMQKGVNYPKGLLAWGKEIGYSKISETLQNLYEEYQEERYRQSPLLRKM</sequence>
<dbReference type="GO" id="GO:0006635">
    <property type="term" value="P:fatty acid beta-oxidation"/>
    <property type="evidence" value="ECO:0007669"/>
    <property type="project" value="TreeGrafter"/>
</dbReference>
<evidence type="ECO:0000313" key="4">
    <source>
        <dbReference type="EMBL" id="SHG89263.1"/>
    </source>
</evidence>
<dbReference type="InterPro" id="IPR006108">
    <property type="entry name" value="3HC_DH_C"/>
</dbReference>
<feature type="domain" description="3-hydroxyacyl-CoA dehydrogenase C-terminal" evidence="2">
    <location>
        <begin position="302"/>
        <end position="376"/>
    </location>
</feature>
<dbReference type="PANTHER" id="PTHR48075:SF5">
    <property type="entry name" value="3-HYDROXYBUTYRYL-COA DEHYDROGENASE"/>
    <property type="match status" value="1"/>
</dbReference>
<keyword evidence="1" id="KW-0560">Oxidoreductase</keyword>
<gene>
    <name evidence="4" type="ORF">SAMN05421866_1461</name>
</gene>
<dbReference type="Proteomes" id="UP000184047">
    <property type="component" value="Unassembled WGS sequence"/>
</dbReference>
<feature type="domain" description="3-hydroxyacyl-CoA dehydrogenase C-terminal" evidence="2">
    <location>
        <begin position="183"/>
        <end position="280"/>
    </location>
</feature>
<dbReference type="Pfam" id="PF02737">
    <property type="entry name" value="3HCDH_N"/>
    <property type="match status" value="1"/>
</dbReference>
<protein>
    <submittedName>
        <fullName evidence="4">3-hydroxybutyryl-CoA dehydrogenase</fullName>
    </submittedName>
</protein>
<keyword evidence="5" id="KW-1185">Reference proteome</keyword>
<reference evidence="5" key="1">
    <citation type="submission" date="2016-11" db="EMBL/GenBank/DDBJ databases">
        <authorList>
            <person name="Varghese N."/>
            <person name="Submissions S."/>
        </authorList>
    </citation>
    <scope>NUCLEOTIDE SEQUENCE [LARGE SCALE GENOMIC DNA]</scope>
    <source>
        <strain evidence="5">DSM 19055</strain>
    </source>
</reference>
<dbReference type="InterPro" id="IPR013328">
    <property type="entry name" value="6PGD_dom2"/>
</dbReference>
<dbReference type="Pfam" id="PF00725">
    <property type="entry name" value="3HCDH"/>
    <property type="match status" value="2"/>
</dbReference>
<feature type="domain" description="3-hydroxyacyl-CoA dehydrogenase NAD binding" evidence="3">
    <location>
        <begin position="2"/>
        <end position="180"/>
    </location>
</feature>
<dbReference type="SUPFAM" id="SSF51735">
    <property type="entry name" value="NAD(P)-binding Rossmann-fold domains"/>
    <property type="match status" value="1"/>
</dbReference>
<dbReference type="RefSeq" id="WP_083538876.1">
    <property type="nucleotide sequence ID" value="NZ_FQWT01000002.1"/>
</dbReference>
<dbReference type="InterPro" id="IPR006176">
    <property type="entry name" value="3-OHacyl-CoA_DH_NAD-bd"/>
</dbReference>
<dbReference type="Gene3D" id="3.40.50.720">
    <property type="entry name" value="NAD(P)-binding Rossmann-like Domain"/>
    <property type="match status" value="1"/>
</dbReference>
<dbReference type="InterPro" id="IPR008927">
    <property type="entry name" value="6-PGluconate_DH-like_C_sf"/>
</dbReference>
<dbReference type="STRING" id="421058.SAMN05421866_1461"/>
<dbReference type="Gene3D" id="1.10.1040.10">
    <property type="entry name" value="N-(1-d-carboxylethyl)-l-norvaline Dehydrogenase, domain 2"/>
    <property type="match status" value="2"/>
</dbReference>
<proteinExistence type="predicted"/>
<dbReference type="PANTHER" id="PTHR48075">
    <property type="entry name" value="3-HYDROXYACYL-COA DEHYDROGENASE FAMILY PROTEIN"/>
    <property type="match status" value="1"/>
</dbReference>
<dbReference type="FunFam" id="3.40.50.720:FF:000009">
    <property type="entry name" value="Fatty oxidation complex, alpha subunit"/>
    <property type="match status" value="1"/>
</dbReference>
<dbReference type="AlphaFoldDB" id="A0A1M5NJZ4"/>